<dbReference type="STRING" id="425400.LS65_02870"/>
<accession>A0A4U8TKA6</accession>
<comment type="caution">
    <text evidence="5">The sequence shown here is derived from an EMBL/GenBank/DDBJ whole genome shotgun (WGS) entry which is preliminary data.</text>
</comment>
<proteinExistence type="inferred from homology"/>
<dbReference type="Gene3D" id="3.40.800.10">
    <property type="entry name" value="Ureohydrolase domain"/>
    <property type="match status" value="1"/>
</dbReference>
<dbReference type="SUPFAM" id="SSF52768">
    <property type="entry name" value="Arginase/deacetylase"/>
    <property type="match status" value="1"/>
</dbReference>
<dbReference type="CDD" id="cd09999">
    <property type="entry name" value="Arginase-like_1"/>
    <property type="match status" value="1"/>
</dbReference>
<organism evidence="5 6">
    <name type="scientific">Helicobacter japonicus</name>
    <dbReference type="NCBI Taxonomy" id="425400"/>
    <lineage>
        <taxon>Bacteria</taxon>
        <taxon>Pseudomonadati</taxon>
        <taxon>Campylobacterota</taxon>
        <taxon>Epsilonproteobacteria</taxon>
        <taxon>Campylobacterales</taxon>
        <taxon>Helicobacteraceae</taxon>
        <taxon>Helicobacter</taxon>
    </lineage>
</organism>
<dbReference type="Proteomes" id="UP000029707">
    <property type="component" value="Unassembled WGS sequence"/>
</dbReference>
<name>A0A4U8TKA6_9HELI</name>
<keyword evidence="3" id="KW-0464">Manganese</keyword>
<evidence type="ECO:0000313" key="5">
    <source>
        <dbReference type="EMBL" id="TLE00556.1"/>
    </source>
</evidence>
<sequence>MEAKTIRLIYPQWQGGDIAHWFKDMPKEEISKGYFLGAKILELLTHNTPYQTLEVPVTREFKREVRDGVLDKKDILEQTKAAMDLIRESKPDRILTLGGECSVSVAPFSYLAEKYRDDVAMLWIDAHPDIGLPNDEYKGYHAMAVTHLLGLGDKDILKVLPASLESQNVLLVGLHSEEAKFYAKRQKKLGLKSLKAKEASSKKVLQWLQSTKASKVVIHLDLDVLDSNEIYVAVGNSGKLKMKQVTQIIESVSAHYEIVGFSIAELMPKELIRLQKLLSKLPFISQ</sequence>
<dbReference type="GO" id="GO:0030145">
    <property type="term" value="F:manganese ion binding"/>
    <property type="evidence" value="ECO:0007669"/>
    <property type="project" value="TreeGrafter"/>
</dbReference>
<evidence type="ECO:0000256" key="4">
    <source>
        <dbReference type="PROSITE-ProRule" id="PRU00742"/>
    </source>
</evidence>
<dbReference type="PROSITE" id="PS51409">
    <property type="entry name" value="ARGINASE_2"/>
    <property type="match status" value="1"/>
</dbReference>
<dbReference type="EMBL" id="JRMQ02000011">
    <property type="protein sequence ID" value="TLE00556.1"/>
    <property type="molecule type" value="Genomic_DNA"/>
</dbReference>
<dbReference type="InterPro" id="IPR023696">
    <property type="entry name" value="Ureohydrolase_dom_sf"/>
</dbReference>
<dbReference type="RefSeq" id="WP_034361148.1">
    <property type="nucleotide sequence ID" value="NZ_CAJUDB010000017.1"/>
</dbReference>
<evidence type="ECO:0000256" key="2">
    <source>
        <dbReference type="ARBA" id="ARBA00022801"/>
    </source>
</evidence>
<keyword evidence="2" id="KW-0378">Hydrolase</keyword>
<protein>
    <submittedName>
        <fullName evidence="5">Arginase family protein</fullName>
    </submittedName>
</protein>
<dbReference type="AlphaFoldDB" id="A0A4U8TKA6"/>
<dbReference type="InterPro" id="IPR006035">
    <property type="entry name" value="Ureohydrolase"/>
</dbReference>
<dbReference type="Pfam" id="PF00491">
    <property type="entry name" value="Arginase"/>
    <property type="match status" value="1"/>
</dbReference>
<evidence type="ECO:0000256" key="3">
    <source>
        <dbReference type="ARBA" id="ARBA00023211"/>
    </source>
</evidence>
<dbReference type="OrthoDB" id="9789727at2"/>
<evidence type="ECO:0000256" key="1">
    <source>
        <dbReference type="ARBA" id="ARBA00022723"/>
    </source>
</evidence>
<dbReference type="PANTHER" id="PTHR43782">
    <property type="entry name" value="ARGINASE"/>
    <property type="match status" value="1"/>
</dbReference>
<reference evidence="5 6" key="1">
    <citation type="journal article" date="2014" name="Genome Announc.">
        <title>Draft genome sequences of eight enterohepatic helicobacter species isolated from both laboratory and wild rodents.</title>
        <authorList>
            <person name="Sheh A."/>
            <person name="Shen Z."/>
            <person name="Fox J.G."/>
        </authorList>
    </citation>
    <scope>NUCLEOTIDE SEQUENCE [LARGE SCALE GENOMIC DNA]</scope>
    <source>
        <strain evidence="5 6">MIT 01-6451</strain>
    </source>
</reference>
<dbReference type="GO" id="GO:0004053">
    <property type="term" value="F:arginase activity"/>
    <property type="evidence" value="ECO:0007669"/>
    <property type="project" value="TreeGrafter"/>
</dbReference>
<dbReference type="PANTHER" id="PTHR43782:SF3">
    <property type="entry name" value="ARGINASE"/>
    <property type="match status" value="1"/>
</dbReference>
<dbReference type="GO" id="GO:0005829">
    <property type="term" value="C:cytosol"/>
    <property type="evidence" value="ECO:0007669"/>
    <property type="project" value="TreeGrafter"/>
</dbReference>
<comment type="similarity">
    <text evidence="4">Belongs to the arginase family.</text>
</comment>
<keyword evidence="1" id="KW-0479">Metal-binding</keyword>
<gene>
    <name evidence="5" type="ORF">LS65_007645</name>
</gene>
<keyword evidence="6" id="KW-1185">Reference proteome</keyword>
<evidence type="ECO:0000313" key="6">
    <source>
        <dbReference type="Proteomes" id="UP000029707"/>
    </source>
</evidence>